<dbReference type="Proteomes" id="UP000515511">
    <property type="component" value="Chromosome"/>
</dbReference>
<evidence type="ECO:0000313" key="2">
    <source>
        <dbReference type="Proteomes" id="UP000515511"/>
    </source>
</evidence>
<dbReference type="RefSeq" id="WP_185275334.1">
    <property type="nucleotide sequence ID" value="NZ_CP043641.1"/>
</dbReference>
<dbReference type="KEGG" id="lse:F1C12_12515"/>
<name>A0A7G6YBK2_9MICO</name>
<evidence type="ECO:0000313" key="1">
    <source>
        <dbReference type="EMBL" id="QNE35867.1"/>
    </source>
</evidence>
<protein>
    <submittedName>
        <fullName evidence="1">Uncharacterized protein</fullName>
    </submittedName>
</protein>
<proteinExistence type="predicted"/>
<dbReference type="AlphaFoldDB" id="A0A7G6YBK2"/>
<dbReference type="EMBL" id="CP043641">
    <property type="protein sequence ID" value="QNE35867.1"/>
    <property type="molecule type" value="Genomic_DNA"/>
</dbReference>
<organism evidence="1 2">
    <name type="scientific">Leifsonia shinshuensis</name>
    <dbReference type="NCBI Taxonomy" id="150026"/>
    <lineage>
        <taxon>Bacteria</taxon>
        <taxon>Bacillati</taxon>
        <taxon>Actinomycetota</taxon>
        <taxon>Actinomycetes</taxon>
        <taxon>Micrococcales</taxon>
        <taxon>Microbacteriaceae</taxon>
        <taxon>Leifsonia</taxon>
    </lineage>
</organism>
<sequence length="125" mass="13946">MSNLDVGGRREYATLEEALRAFPWWPAENLEAIRGHLSRLQIQSVHVPPSGGYIGLRVDGFERMVYVAFGYIDGLKTETGELTWVELPVNRIREGGYWQDHRPSADPCLVCGLLLPISGVCDECG</sequence>
<reference evidence="2" key="1">
    <citation type="submission" date="2019-09" db="EMBL/GenBank/DDBJ databases">
        <title>Antimicrobial potential of Antarctic Bacteria.</title>
        <authorList>
            <person name="Benaud N."/>
            <person name="Edwards R.J."/>
            <person name="Ferrari B.C."/>
        </authorList>
    </citation>
    <scope>NUCLEOTIDE SEQUENCE [LARGE SCALE GENOMIC DNA]</scope>
    <source>
        <strain evidence="2">INR9</strain>
    </source>
</reference>
<accession>A0A7G6YBK2</accession>
<gene>
    <name evidence="1" type="ORF">F1C12_12515</name>
</gene>